<organism evidence="2 3">
    <name type="scientific">Rhodopseudomonas palustris (strain HaA2)</name>
    <dbReference type="NCBI Taxonomy" id="316058"/>
    <lineage>
        <taxon>Bacteria</taxon>
        <taxon>Pseudomonadati</taxon>
        <taxon>Pseudomonadota</taxon>
        <taxon>Alphaproteobacteria</taxon>
        <taxon>Hyphomicrobiales</taxon>
        <taxon>Nitrobacteraceae</taxon>
        <taxon>Rhodopseudomonas</taxon>
    </lineage>
</organism>
<sequence length="114" mass="12048">MNFKQAIVCGLLALPVVAAVGSAKAEIILPGASLSVSCANGGNYILQSGPVAAPGEIVTARLYLTPDRAVPMRLIPMGDGYRYAGRGIWLDGIRDQALLYRSKYQPTACVIARN</sequence>
<gene>
    <name evidence="2" type="ordered locus">RPB_2245</name>
</gene>
<evidence type="ECO:0000256" key="1">
    <source>
        <dbReference type="SAM" id="SignalP"/>
    </source>
</evidence>
<dbReference type="AlphaFoldDB" id="Q2IXW0"/>
<dbReference type="HOGENOM" id="CLU_159759_0_0_5"/>
<evidence type="ECO:0000313" key="3">
    <source>
        <dbReference type="Proteomes" id="UP000008809"/>
    </source>
</evidence>
<keyword evidence="3" id="KW-1185">Reference proteome</keyword>
<dbReference type="EMBL" id="CP000250">
    <property type="protein sequence ID" value="ABD06950.1"/>
    <property type="molecule type" value="Genomic_DNA"/>
</dbReference>
<name>Q2IXW0_RHOP2</name>
<evidence type="ECO:0000313" key="2">
    <source>
        <dbReference type="EMBL" id="ABD06950.1"/>
    </source>
</evidence>
<feature type="chain" id="PRO_5004210058" description="C-type lysozyme inhibitor domain-containing protein" evidence="1">
    <location>
        <begin position="26"/>
        <end position="114"/>
    </location>
</feature>
<reference evidence="2 3" key="1">
    <citation type="submission" date="2006-01" db="EMBL/GenBank/DDBJ databases">
        <title>Complete sequence of Rhodopseudomonas palustris HaA2.</title>
        <authorList>
            <consortium name="US DOE Joint Genome Institute"/>
            <person name="Copeland A."/>
            <person name="Lucas S."/>
            <person name="Lapidus A."/>
            <person name="Barry K."/>
            <person name="Detter J.C."/>
            <person name="Glavina T."/>
            <person name="Hammon N."/>
            <person name="Israni S."/>
            <person name="Pitluck S."/>
            <person name="Chain P."/>
            <person name="Malfatti S."/>
            <person name="Shin M."/>
            <person name="Vergez L."/>
            <person name="Schmutz J."/>
            <person name="Larimer F."/>
            <person name="Land M."/>
            <person name="Hauser L."/>
            <person name="Pelletier D.A."/>
            <person name="Kyrpides N."/>
            <person name="Anderson I."/>
            <person name="Oda Y."/>
            <person name="Harwood C.S."/>
            <person name="Richardson P."/>
        </authorList>
    </citation>
    <scope>NUCLEOTIDE SEQUENCE [LARGE SCALE GENOMIC DNA]</scope>
    <source>
        <strain evidence="2 3">HaA2</strain>
    </source>
</reference>
<dbReference type="eggNOG" id="ENOG5032I66">
    <property type="taxonomic scope" value="Bacteria"/>
</dbReference>
<dbReference type="OrthoDB" id="8128947at2"/>
<protein>
    <recommendedName>
        <fullName evidence="4">C-type lysozyme inhibitor domain-containing protein</fullName>
    </recommendedName>
</protein>
<keyword evidence="1" id="KW-0732">Signal</keyword>
<accession>Q2IXW0</accession>
<evidence type="ECO:0008006" key="4">
    <source>
        <dbReference type="Google" id="ProtNLM"/>
    </source>
</evidence>
<dbReference type="Proteomes" id="UP000008809">
    <property type="component" value="Chromosome"/>
</dbReference>
<dbReference type="RefSeq" id="WP_011441137.1">
    <property type="nucleotide sequence ID" value="NC_007778.1"/>
</dbReference>
<feature type="signal peptide" evidence="1">
    <location>
        <begin position="1"/>
        <end position="25"/>
    </location>
</feature>
<dbReference type="KEGG" id="rpb:RPB_2245"/>
<proteinExistence type="predicted"/>